<dbReference type="RefSeq" id="WP_369704585.1">
    <property type="nucleotide sequence ID" value="NZ_JBGEWD010000009.1"/>
</dbReference>
<comment type="caution">
    <text evidence="8">The sequence shown here is derived from an EMBL/GenBank/DDBJ whole genome shotgun (WGS) entry which is preliminary data.</text>
</comment>
<evidence type="ECO:0000256" key="2">
    <source>
        <dbReference type="ARBA" id="ARBA00022692"/>
    </source>
</evidence>
<evidence type="ECO:0000259" key="6">
    <source>
        <dbReference type="Pfam" id="PF00535"/>
    </source>
</evidence>
<evidence type="ECO:0000256" key="1">
    <source>
        <dbReference type="ARBA" id="ARBA00004141"/>
    </source>
</evidence>
<feature type="transmembrane region" description="Helical" evidence="5">
    <location>
        <begin position="237"/>
        <end position="258"/>
    </location>
</feature>
<evidence type="ECO:0000259" key="7">
    <source>
        <dbReference type="Pfam" id="PF04138"/>
    </source>
</evidence>
<dbReference type="Pfam" id="PF04138">
    <property type="entry name" value="GtrA_DPMS_TM"/>
    <property type="match status" value="1"/>
</dbReference>
<dbReference type="EMBL" id="JBGEWD010000009">
    <property type="protein sequence ID" value="MEY8000696.1"/>
    <property type="molecule type" value="Genomic_DNA"/>
</dbReference>
<evidence type="ECO:0000256" key="4">
    <source>
        <dbReference type="ARBA" id="ARBA00023136"/>
    </source>
</evidence>
<keyword evidence="9" id="KW-1185">Reference proteome</keyword>
<accession>A0ABV4BPI9</accession>
<feature type="domain" description="GtrA/DPMS transmembrane" evidence="7">
    <location>
        <begin position="239"/>
        <end position="355"/>
    </location>
</feature>
<keyword evidence="3 5" id="KW-1133">Transmembrane helix</keyword>
<dbReference type="SUPFAM" id="SSF53448">
    <property type="entry name" value="Nucleotide-diphospho-sugar transferases"/>
    <property type="match status" value="1"/>
</dbReference>
<protein>
    <submittedName>
        <fullName evidence="8">GtrA family protein</fullName>
    </submittedName>
</protein>
<gene>
    <name evidence="8" type="ORF">AB8U03_10875</name>
</gene>
<comment type="subcellular location">
    <subcellularLocation>
        <location evidence="1">Membrane</location>
        <topology evidence="1">Multi-pass membrane protein</topology>
    </subcellularLocation>
</comment>
<feature type="transmembrane region" description="Helical" evidence="5">
    <location>
        <begin position="264"/>
        <end position="283"/>
    </location>
</feature>
<feature type="transmembrane region" description="Helical" evidence="5">
    <location>
        <begin position="303"/>
        <end position="323"/>
    </location>
</feature>
<feature type="transmembrane region" description="Helical" evidence="5">
    <location>
        <begin position="329"/>
        <end position="349"/>
    </location>
</feature>
<dbReference type="Pfam" id="PF00535">
    <property type="entry name" value="Glycos_transf_2"/>
    <property type="match status" value="1"/>
</dbReference>
<keyword evidence="4 5" id="KW-0472">Membrane</keyword>
<evidence type="ECO:0000256" key="3">
    <source>
        <dbReference type="ARBA" id="ARBA00022989"/>
    </source>
</evidence>
<organism evidence="8 9">
    <name type="scientific">Clostridium moutaii</name>
    <dbReference type="NCBI Taxonomy" id="3240932"/>
    <lineage>
        <taxon>Bacteria</taxon>
        <taxon>Bacillati</taxon>
        <taxon>Bacillota</taxon>
        <taxon>Clostridia</taxon>
        <taxon>Eubacteriales</taxon>
        <taxon>Clostridiaceae</taxon>
        <taxon>Clostridium</taxon>
    </lineage>
</organism>
<dbReference type="Proteomes" id="UP001564657">
    <property type="component" value="Unassembled WGS sequence"/>
</dbReference>
<dbReference type="CDD" id="cd04179">
    <property type="entry name" value="DPM_DPG-synthase_like"/>
    <property type="match status" value="1"/>
</dbReference>
<proteinExistence type="predicted"/>
<evidence type="ECO:0000256" key="5">
    <source>
        <dbReference type="SAM" id="Phobius"/>
    </source>
</evidence>
<name>A0ABV4BPI9_9CLOT</name>
<sequence>MKTEKIYAGANTSLLKDIAMLIPAFEPDNHLIELIKELKLSCDYKILIVDDGSGENYASVFKQCKALGCTVLKHDKNMGKGCALKTGFAYIKDNTDEKIGVVTADADGQHLVKDILNVCLELSNSDHKIVLGVRKFIGKVPWKSTIGNAFARGMFKLACGTKLLDTQTGLRGLPIESLPWLLSIKGEHYEYEMNMLLQAKKAGYGFKQIEIDTVYEFSNKSSHFRAVKDSISIFMPFLKFCGSGVSAAFVDYFLLFYVQWLTKNLFISVVIARVASSAVNFTINKFLVFNVKSRNRKNINELISYYLLVCALLFVNYFILSFFSETLHIWLFWSKIITEILLFTISYTFQRLFIFNSKIQA</sequence>
<dbReference type="PANTHER" id="PTHR10859">
    <property type="entry name" value="GLYCOSYL TRANSFERASE"/>
    <property type="match status" value="1"/>
</dbReference>
<dbReference type="InterPro" id="IPR001173">
    <property type="entry name" value="Glyco_trans_2-like"/>
</dbReference>
<feature type="domain" description="Glycosyltransferase 2-like" evidence="6">
    <location>
        <begin position="22"/>
        <end position="146"/>
    </location>
</feature>
<keyword evidence="2 5" id="KW-0812">Transmembrane</keyword>
<evidence type="ECO:0000313" key="9">
    <source>
        <dbReference type="Proteomes" id="UP001564657"/>
    </source>
</evidence>
<reference evidence="8 9" key="1">
    <citation type="submission" date="2024-08" db="EMBL/GenBank/DDBJ databases">
        <title>Clostridium lapicellarii sp. nov., and Clostridium renhuaiense sp. nov., two species isolated from the mud in a fermentation cellar used for producing sauce-flavour Chinese liquors.</title>
        <authorList>
            <person name="Yang F."/>
            <person name="Wang H."/>
            <person name="Chen L.Q."/>
            <person name="Zhou N."/>
            <person name="Lu J.J."/>
            <person name="Pu X.X."/>
            <person name="Wan B."/>
            <person name="Wang L."/>
            <person name="Liu S.J."/>
        </authorList>
    </citation>
    <scope>NUCLEOTIDE SEQUENCE [LARGE SCALE GENOMIC DNA]</scope>
    <source>
        <strain evidence="8 9">MT-5</strain>
    </source>
</reference>
<dbReference type="Gene3D" id="3.90.550.10">
    <property type="entry name" value="Spore Coat Polysaccharide Biosynthesis Protein SpsA, Chain A"/>
    <property type="match status" value="1"/>
</dbReference>
<evidence type="ECO:0000313" key="8">
    <source>
        <dbReference type="EMBL" id="MEY8000696.1"/>
    </source>
</evidence>
<dbReference type="InterPro" id="IPR007267">
    <property type="entry name" value="GtrA_DPMS_TM"/>
</dbReference>
<dbReference type="PANTHER" id="PTHR10859:SF114">
    <property type="entry name" value="DOLICHOL-PHOSPHATE MANNOSYLTRANSFERASE"/>
    <property type="match status" value="1"/>
</dbReference>
<dbReference type="InterPro" id="IPR029044">
    <property type="entry name" value="Nucleotide-diphossugar_trans"/>
</dbReference>